<proteinExistence type="predicted"/>
<name>A0A7S8CYY1_FUSCU</name>
<evidence type="ECO:0000313" key="1">
    <source>
        <dbReference type="EMBL" id="QPC58912.1"/>
    </source>
</evidence>
<protein>
    <submittedName>
        <fullName evidence="1">Uncharacterized protein</fullName>
    </submittedName>
</protein>
<gene>
    <name evidence="1" type="ORF">HYE67_001143</name>
</gene>
<dbReference type="Proteomes" id="UP000663297">
    <property type="component" value="Chromosome 1"/>
</dbReference>
<evidence type="ECO:0000313" key="2">
    <source>
        <dbReference type="Proteomes" id="UP000663297"/>
    </source>
</evidence>
<organism evidence="1 2">
    <name type="scientific">Fusarium culmorum</name>
    <dbReference type="NCBI Taxonomy" id="5516"/>
    <lineage>
        <taxon>Eukaryota</taxon>
        <taxon>Fungi</taxon>
        <taxon>Dikarya</taxon>
        <taxon>Ascomycota</taxon>
        <taxon>Pezizomycotina</taxon>
        <taxon>Sordariomycetes</taxon>
        <taxon>Hypocreomycetidae</taxon>
        <taxon>Hypocreales</taxon>
        <taxon>Nectriaceae</taxon>
        <taxon>Fusarium</taxon>
    </lineage>
</organism>
<reference evidence="1" key="1">
    <citation type="submission" date="2020-11" db="EMBL/GenBank/DDBJ databases">
        <title>The chromosome-scale genome resource for two endophytic Fusarium species: F. culmorum and F. pseudograminearum.</title>
        <authorList>
            <person name="Yuan Z."/>
        </authorList>
    </citation>
    <scope>NUCLEOTIDE SEQUENCE</scope>
    <source>
        <strain evidence="1">Class2-1B</strain>
    </source>
</reference>
<dbReference type="EMBL" id="CP064747">
    <property type="protein sequence ID" value="QPC58912.1"/>
    <property type="molecule type" value="Genomic_DNA"/>
</dbReference>
<dbReference type="AlphaFoldDB" id="A0A7S8CYY1"/>
<accession>A0A7S8CYY1</accession>
<sequence length="97" mass="10556">MAVFKPNTESEIPGLRADAHAASFDQVSAIEKFGRKWYASGVEAGLVQVAQDAEDRAKLAQDLTISNEELKKNVNDLGGKILKNAAMVGRKSRALWL</sequence>